<accession>A0A2P5CJ25</accession>
<dbReference type="PANTHER" id="PTHR21596">
    <property type="entry name" value="RIBONUCLEASE P SUBUNIT P38"/>
    <property type="match status" value="1"/>
</dbReference>
<protein>
    <submittedName>
        <fullName evidence="2">Uncharacterized protein</fullName>
    </submittedName>
</protein>
<reference evidence="3" key="1">
    <citation type="submission" date="2016-06" db="EMBL/GenBank/DDBJ databases">
        <title>Parallel loss of symbiosis genes in relatives of nitrogen-fixing non-legume Parasponia.</title>
        <authorList>
            <person name="Van Velzen R."/>
            <person name="Holmer R."/>
            <person name="Bu F."/>
            <person name="Rutten L."/>
            <person name="Van Zeijl A."/>
            <person name="Liu W."/>
            <person name="Santuari L."/>
            <person name="Cao Q."/>
            <person name="Sharma T."/>
            <person name="Shen D."/>
            <person name="Roswanjaya Y."/>
            <person name="Wardhani T."/>
            <person name="Kalhor M.S."/>
            <person name="Jansen J."/>
            <person name="Van den Hoogen J."/>
            <person name="Gungor B."/>
            <person name="Hartog M."/>
            <person name="Hontelez J."/>
            <person name="Verver J."/>
            <person name="Yang W.-C."/>
            <person name="Schijlen E."/>
            <person name="Repin R."/>
            <person name="Schilthuizen M."/>
            <person name="Schranz E."/>
            <person name="Heidstra R."/>
            <person name="Miyata K."/>
            <person name="Fedorova E."/>
            <person name="Kohlen W."/>
            <person name="Bisseling T."/>
            <person name="Smit S."/>
            <person name="Geurts R."/>
        </authorList>
    </citation>
    <scope>NUCLEOTIDE SEQUENCE [LARGE SCALE GENOMIC DNA]</scope>
    <source>
        <strain evidence="3">cv. RG33-2</strain>
    </source>
</reference>
<dbReference type="EMBL" id="JXTC01000359">
    <property type="protein sequence ID" value="PON60985.1"/>
    <property type="molecule type" value="Genomic_DNA"/>
</dbReference>
<dbReference type="GO" id="GO:0080188">
    <property type="term" value="P:gene silencing by siRNA-directed DNA methylation"/>
    <property type="evidence" value="ECO:0007669"/>
    <property type="project" value="InterPro"/>
</dbReference>
<dbReference type="InterPro" id="IPR045177">
    <property type="entry name" value="FDM1-5/IDN2"/>
</dbReference>
<evidence type="ECO:0000313" key="2">
    <source>
        <dbReference type="EMBL" id="PON60985.1"/>
    </source>
</evidence>
<dbReference type="Proteomes" id="UP000237000">
    <property type="component" value="Unassembled WGS sequence"/>
</dbReference>
<organism evidence="2 3">
    <name type="scientific">Trema orientale</name>
    <name type="common">Charcoal tree</name>
    <name type="synonym">Celtis orientalis</name>
    <dbReference type="NCBI Taxonomy" id="63057"/>
    <lineage>
        <taxon>Eukaryota</taxon>
        <taxon>Viridiplantae</taxon>
        <taxon>Streptophyta</taxon>
        <taxon>Embryophyta</taxon>
        <taxon>Tracheophyta</taxon>
        <taxon>Spermatophyta</taxon>
        <taxon>Magnoliopsida</taxon>
        <taxon>eudicotyledons</taxon>
        <taxon>Gunneridae</taxon>
        <taxon>Pentapetalae</taxon>
        <taxon>rosids</taxon>
        <taxon>fabids</taxon>
        <taxon>Rosales</taxon>
        <taxon>Cannabaceae</taxon>
        <taxon>Trema</taxon>
    </lineage>
</organism>
<dbReference type="PANTHER" id="PTHR21596:SF65">
    <property type="entry name" value="PROTEIN INVOLVED IN DE NOVO 2-RELATED"/>
    <property type="match status" value="1"/>
</dbReference>
<gene>
    <name evidence="2" type="ORF">TorRG33x02_282950</name>
</gene>
<comment type="caution">
    <text evidence="2">The sequence shown here is derived from an EMBL/GenBank/DDBJ whole genome shotgun (WGS) entry which is preliminary data.</text>
</comment>
<evidence type="ECO:0000313" key="3">
    <source>
        <dbReference type="Proteomes" id="UP000237000"/>
    </source>
</evidence>
<proteinExistence type="predicted"/>
<evidence type="ECO:0000256" key="1">
    <source>
        <dbReference type="SAM" id="Coils"/>
    </source>
</evidence>
<keyword evidence="1" id="KW-0175">Coiled coil</keyword>
<dbReference type="STRING" id="63057.A0A2P5CJ25"/>
<dbReference type="InParanoid" id="A0A2P5CJ25"/>
<name>A0A2P5CJ25_TREOI</name>
<sequence length="186" mass="21598">MEFLGNEVESTGSSPYTILNEREQLKSHLELQRKKFELLGKELEKCETANEFDKLKCLEREARLLLAALEQEKADENVSKLLENHQRQRGKLNRIIVGFEQNLEAKQALELEAEQLKQALNVTRHMGGTVDSVEDRLAEKEQQLQDLEDNICQAVTMNERYSFDEQHEAREVLISVSPFYSLFLFL</sequence>
<keyword evidence="3" id="KW-1185">Reference proteome</keyword>
<dbReference type="AlphaFoldDB" id="A0A2P5CJ25"/>
<feature type="coiled-coil region" evidence="1">
    <location>
        <begin position="99"/>
        <end position="150"/>
    </location>
</feature>
<dbReference type="OrthoDB" id="10518712at2759"/>